<comment type="caution">
    <text evidence="5">The sequence shown here is derived from an EMBL/GenBank/DDBJ whole genome shotgun (WGS) entry which is preliminary data.</text>
</comment>
<evidence type="ECO:0000259" key="3">
    <source>
        <dbReference type="Pfam" id="PF01408"/>
    </source>
</evidence>
<dbReference type="Gene3D" id="3.30.360.10">
    <property type="entry name" value="Dihydrodipicolinate Reductase, domain 2"/>
    <property type="match status" value="1"/>
</dbReference>
<dbReference type="InterPro" id="IPR004104">
    <property type="entry name" value="Gfo/Idh/MocA-like_OxRdtase_C"/>
</dbReference>
<sequence length="346" mass="40150">MIKTAIISFGVSAQTFHAPLINANPNFQLKKILQKKGHEARERYPEIVLVQEYKEVLNDPEIDLVVIATPNKLHFKMAKQALLAHKHVVVEKPFTVEVNEAEELIQLAKKQDRIITVFHNRRLDGDFLTVKKLVEDGTLGKVVELESRFDRFRNFIKNWKEKEGKGHGILYDLGSHLIDQALALFGKPGQIEADIRKQREVSVIEDYFEINLYYDNLKVILKASMLAKEKMPRFSVFGDKGTFIKYGLDPQEDRLKANFQYVPNIGEDTEEDYGLLNVEINGQDKRKKLKTIPGDYMQFYDNLYHAIKHREKLLVPPEDAKAVLKLIDLAYQSNREMRRIIVDEWT</sequence>
<dbReference type="NCBIfam" id="NF008607">
    <property type="entry name" value="PRK11579.1"/>
    <property type="match status" value="1"/>
</dbReference>
<organism evidence="5 6">
    <name type="scientific">Splendidivirga corallicola</name>
    <dbReference type="NCBI Taxonomy" id="3051826"/>
    <lineage>
        <taxon>Bacteria</taxon>
        <taxon>Pseudomonadati</taxon>
        <taxon>Bacteroidota</taxon>
        <taxon>Cytophagia</taxon>
        <taxon>Cytophagales</taxon>
        <taxon>Splendidivirgaceae</taxon>
        <taxon>Splendidivirga</taxon>
    </lineage>
</organism>
<evidence type="ECO:0000313" key="5">
    <source>
        <dbReference type="EMBL" id="MDN5204495.1"/>
    </source>
</evidence>
<dbReference type="InterPro" id="IPR051317">
    <property type="entry name" value="Gfo/Idh/MocA_oxidoreduct"/>
</dbReference>
<comment type="similarity">
    <text evidence="1">Belongs to the Gfo/Idh/MocA family.</text>
</comment>
<dbReference type="InterPro" id="IPR000683">
    <property type="entry name" value="Gfo/Idh/MocA-like_OxRdtase_N"/>
</dbReference>
<keyword evidence="6" id="KW-1185">Reference proteome</keyword>
<dbReference type="SUPFAM" id="SSF51735">
    <property type="entry name" value="NAD(P)-binding Rossmann-fold domains"/>
    <property type="match status" value="1"/>
</dbReference>
<protein>
    <submittedName>
        <fullName evidence="5">Oxidoreductase</fullName>
    </submittedName>
</protein>
<evidence type="ECO:0000256" key="1">
    <source>
        <dbReference type="ARBA" id="ARBA00010928"/>
    </source>
</evidence>
<feature type="domain" description="Gfo/Idh/MocA-like oxidoreductase C-terminal" evidence="4">
    <location>
        <begin position="131"/>
        <end position="339"/>
    </location>
</feature>
<name>A0ABT8KYK6_9BACT</name>
<gene>
    <name evidence="5" type="ORF">QQ008_24085</name>
</gene>
<proteinExistence type="inferred from homology"/>
<dbReference type="Proteomes" id="UP001172082">
    <property type="component" value="Unassembled WGS sequence"/>
</dbReference>
<evidence type="ECO:0000313" key="6">
    <source>
        <dbReference type="Proteomes" id="UP001172082"/>
    </source>
</evidence>
<evidence type="ECO:0000259" key="4">
    <source>
        <dbReference type="Pfam" id="PF02894"/>
    </source>
</evidence>
<dbReference type="Gene3D" id="3.40.50.720">
    <property type="entry name" value="NAD(P)-binding Rossmann-like Domain"/>
    <property type="match status" value="1"/>
</dbReference>
<accession>A0ABT8KYK6</accession>
<dbReference type="EMBL" id="JAUJEA010000011">
    <property type="protein sequence ID" value="MDN5204495.1"/>
    <property type="molecule type" value="Genomic_DNA"/>
</dbReference>
<evidence type="ECO:0000256" key="2">
    <source>
        <dbReference type="ARBA" id="ARBA00023002"/>
    </source>
</evidence>
<dbReference type="Pfam" id="PF02894">
    <property type="entry name" value="GFO_IDH_MocA_C"/>
    <property type="match status" value="1"/>
</dbReference>
<reference evidence="5" key="1">
    <citation type="submission" date="2023-06" db="EMBL/GenBank/DDBJ databases">
        <title>Genomic of Parafulvivirga corallium.</title>
        <authorList>
            <person name="Wang G."/>
        </authorList>
    </citation>
    <scope>NUCLEOTIDE SEQUENCE</scope>
    <source>
        <strain evidence="5">BMA10</strain>
    </source>
</reference>
<dbReference type="InterPro" id="IPR036291">
    <property type="entry name" value="NAD(P)-bd_dom_sf"/>
</dbReference>
<keyword evidence="2" id="KW-0560">Oxidoreductase</keyword>
<feature type="domain" description="Gfo/Idh/MocA-like oxidoreductase N-terminal" evidence="3">
    <location>
        <begin position="2"/>
        <end position="119"/>
    </location>
</feature>
<dbReference type="Pfam" id="PF01408">
    <property type="entry name" value="GFO_IDH_MocA"/>
    <property type="match status" value="1"/>
</dbReference>
<dbReference type="RefSeq" id="WP_346754516.1">
    <property type="nucleotide sequence ID" value="NZ_JAUJEA010000011.1"/>
</dbReference>
<dbReference type="PANTHER" id="PTHR43708:SF5">
    <property type="entry name" value="CONSERVED EXPRESSED OXIDOREDUCTASE (EUROFUNG)-RELATED"/>
    <property type="match status" value="1"/>
</dbReference>
<dbReference type="PANTHER" id="PTHR43708">
    <property type="entry name" value="CONSERVED EXPRESSED OXIDOREDUCTASE (EUROFUNG)"/>
    <property type="match status" value="1"/>
</dbReference>